<dbReference type="GO" id="GO:0046872">
    <property type="term" value="F:metal ion binding"/>
    <property type="evidence" value="ECO:0007669"/>
    <property type="project" value="UniProtKB-KW"/>
</dbReference>
<evidence type="ECO:0000256" key="1">
    <source>
        <dbReference type="ARBA" id="ARBA00001970"/>
    </source>
</evidence>
<keyword evidence="3" id="KW-0479">Metal-binding</keyword>
<reference evidence="6 7" key="1">
    <citation type="journal article" date="2021" name="Nat. Commun.">
        <title>Genetic determinants of endophytism in the Arabidopsis root mycobiome.</title>
        <authorList>
            <person name="Mesny F."/>
            <person name="Miyauchi S."/>
            <person name="Thiergart T."/>
            <person name="Pickel B."/>
            <person name="Atanasova L."/>
            <person name="Karlsson M."/>
            <person name="Huettel B."/>
            <person name="Barry K.W."/>
            <person name="Haridas S."/>
            <person name="Chen C."/>
            <person name="Bauer D."/>
            <person name="Andreopoulos W."/>
            <person name="Pangilinan J."/>
            <person name="LaButti K."/>
            <person name="Riley R."/>
            <person name="Lipzen A."/>
            <person name="Clum A."/>
            <person name="Drula E."/>
            <person name="Henrissat B."/>
            <person name="Kohler A."/>
            <person name="Grigoriev I.V."/>
            <person name="Martin F.M."/>
            <person name="Hacquard S."/>
        </authorList>
    </citation>
    <scope>NUCLEOTIDE SEQUENCE [LARGE SCALE GENOMIC DNA]</scope>
    <source>
        <strain evidence="6 7">MPI-CAGE-CH-0241</strain>
    </source>
</reference>
<keyword evidence="2" id="KW-0349">Heme</keyword>
<keyword evidence="4" id="KW-0408">Iron</keyword>
<evidence type="ECO:0000256" key="4">
    <source>
        <dbReference type="ARBA" id="ARBA00023004"/>
    </source>
</evidence>
<name>A0A9P9ALQ4_9HYPO</name>
<gene>
    <name evidence="6" type="ORF">B0T10DRAFT_529293</name>
</gene>
<dbReference type="Proteomes" id="UP000777438">
    <property type="component" value="Unassembled WGS sequence"/>
</dbReference>
<evidence type="ECO:0000313" key="7">
    <source>
        <dbReference type="Proteomes" id="UP000777438"/>
    </source>
</evidence>
<dbReference type="InterPro" id="IPR025702">
    <property type="entry name" value="OXD"/>
</dbReference>
<keyword evidence="5" id="KW-0456">Lyase</keyword>
<dbReference type="OrthoDB" id="3359285at2759"/>
<comment type="caution">
    <text evidence="6">The sequence shown here is derived from an EMBL/GenBank/DDBJ whole genome shotgun (WGS) entry which is preliminary data.</text>
</comment>
<dbReference type="AlphaFoldDB" id="A0A9P9ALQ4"/>
<comment type="cofactor">
    <cofactor evidence="1">
        <name>heme b</name>
        <dbReference type="ChEBI" id="CHEBI:60344"/>
    </cofactor>
</comment>
<protein>
    <submittedName>
        <fullName evidence="6">Heme-containing dehydratase protein</fullName>
    </submittedName>
</protein>
<evidence type="ECO:0000256" key="2">
    <source>
        <dbReference type="ARBA" id="ARBA00022617"/>
    </source>
</evidence>
<accession>A0A9P9ALQ4</accession>
<evidence type="ECO:0000313" key="6">
    <source>
        <dbReference type="EMBL" id="KAH6889252.1"/>
    </source>
</evidence>
<proteinExistence type="predicted"/>
<evidence type="ECO:0000256" key="5">
    <source>
        <dbReference type="ARBA" id="ARBA00023239"/>
    </source>
</evidence>
<evidence type="ECO:0000256" key="3">
    <source>
        <dbReference type="ARBA" id="ARBA00022723"/>
    </source>
</evidence>
<dbReference type="EMBL" id="JAGPYM010000011">
    <property type="protein sequence ID" value="KAH6889252.1"/>
    <property type="molecule type" value="Genomic_DNA"/>
</dbReference>
<sequence length="339" mass="37837">MDSSELLSDQGYVHSAYIRIQQNSNTEAATDARNQAIKSVQSWLNQTSDDSPLASERFTLLDGNEGGNVDAWVCYWLNKESYETSVDQLGLSSIYSNLADAGRDSVGVWLESFSTPTSRLETNYSGLDYLPGLARLPDTRVEEHSLATYWGAARDRIPSSAHDLFEKDDIQPLNSVPDGLGQHLSGTNFANMVHIRSGQFWENCDAKESASYEEKLEPTLRNGLQYLWDNAVESGALGVRYLLNQDMQASEVDYSRKESCVAGFFTDLGSLEGWAKTHRSHLAIYRGALAHAKAFGQERKFRTWHEVSVLEAGDARFEYINCRPETGVIRFIPLVAKAV</sequence>
<dbReference type="GO" id="GO:0016829">
    <property type="term" value="F:lyase activity"/>
    <property type="evidence" value="ECO:0007669"/>
    <property type="project" value="UniProtKB-KW"/>
</dbReference>
<dbReference type="Pfam" id="PF13816">
    <property type="entry name" value="Dehydratase_hem"/>
    <property type="match status" value="1"/>
</dbReference>
<keyword evidence="7" id="KW-1185">Reference proteome</keyword>
<organism evidence="6 7">
    <name type="scientific">Thelonectria olida</name>
    <dbReference type="NCBI Taxonomy" id="1576542"/>
    <lineage>
        <taxon>Eukaryota</taxon>
        <taxon>Fungi</taxon>
        <taxon>Dikarya</taxon>
        <taxon>Ascomycota</taxon>
        <taxon>Pezizomycotina</taxon>
        <taxon>Sordariomycetes</taxon>
        <taxon>Hypocreomycetidae</taxon>
        <taxon>Hypocreales</taxon>
        <taxon>Nectriaceae</taxon>
        <taxon>Thelonectria</taxon>
    </lineage>
</organism>